<protein>
    <submittedName>
        <fullName evidence="2">Helix-turn-helix domain-containing protein</fullName>
    </submittedName>
</protein>
<dbReference type="RefSeq" id="WP_265385146.1">
    <property type="nucleotide sequence ID" value="NZ_CP110618.1"/>
</dbReference>
<proteinExistence type="predicted"/>
<evidence type="ECO:0000313" key="2">
    <source>
        <dbReference type="EMBL" id="UZJ27042.1"/>
    </source>
</evidence>
<sequence>MSIAELEPRTTLPPQDHTQVEALLAQLQEGSTTAVLEAPSGHRVALPAEIYTVLLDVTKAMAEGRAITIAPHEQVLSTQQAADLLGISRPTLVAILERGEVPYTQPGRHRRVRLTDVLDYQQRQRHTRRAVLDNLTREADELGISDTPAPQRRVRG</sequence>
<dbReference type="NCBIfam" id="TIGR01764">
    <property type="entry name" value="excise"/>
    <property type="match status" value="1"/>
</dbReference>
<reference evidence="2" key="1">
    <citation type="submission" date="2022-10" db="EMBL/GenBank/DDBJ databases">
        <title>Rhodococcus sp.75.</title>
        <authorList>
            <person name="Sun M."/>
        </authorList>
    </citation>
    <scope>NUCLEOTIDE SEQUENCE</scope>
    <source>
        <strain evidence="2">75</strain>
        <plasmid evidence="2">unnamed3</plasmid>
    </source>
</reference>
<accession>A0ABY6P5V7</accession>
<geneLocation type="plasmid" evidence="2 3">
    <name>unnamed3</name>
</geneLocation>
<gene>
    <name evidence="2" type="ORF">RHODO2019_19120</name>
</gene>
<dbReference type="InterPro" id="IPR009061">
    <property type="entry name" value="DNA-bd_dom_put_sf"/>
</dbReference>
<dbReference type="Pfam" id="PF12728">
    <property type="entry name" value="HTH_17"/>
    <property type="match status" value="1"/>
</dbReference>
<dbReference type="SUPFAM" id="SSF46955">
    <property type="entry name" value="Putative DNA-binding domain"/>
    <property type="match status" value="1"/>
</dbReference>
<keyword evidence="2" id="KW-0614">Plasmid</keyword>
<evidence type="ECO:0000313" key="3">
    <source>
        <dbReference type="Proteomes" id="UP001164965"/>
    </source>
</evidence>
<keyword evidence="3" id="KW-1185">Reference proteome</keyword>
<dbReference type="InterPro" id="IPR041657">
    <property type="entry name" value="HTH_17"/>
</dbReference>
<dbReference type="InterPro" id="IPR010093">
    <property type="entry name" value="SinI_DNA-bd"/>
</dbReference>
<dbReference type="Proteomes" id="UP001164965">
    <property type="component" value="Plasmid unnamed3"/>
</dbReference>
<dbReference type="EMBL" id="CP110618">
    <property type="protein sequence ID" value="UZJ27042.1"/>
    <property type="molecule type" value="Genomic_DNA"/>
</dbReference>
<feature type="domain" description="Helix-turn-helix" evidence="1">
    <location>
        <begin position="75"/>
        <end position="125"/>
    </location>
</feature>
<organism evidence="2 3">
    <name type="scientific">Rhodococcus antarcticus</name>
    <dbReference type="NCBI Taxonomy" id="2987751"/>
    <lineage>
        <taxon>Bacteria</taxon>
        <taxon>Bacillati</taxon>
        <taxon>Actinomycetota</taxon>
        <taxon>Actinomycetes</taxon>
        <taxon>Mycobacteriales</taxon>
        <taxon>Nocardiaceae</taxon>
        <taxon>Rhodococcus</taxon>
    </lineage>
</organism>
<evidence type="ECO:0000259" key="1">
    <source>
        <dbReference type="Pfam" id="PF12728"/>
    </source>
</evidence>
<name>A0ABY6P5V7_9NOCA</name>